<evidence type="ECO:0000313" key="8">
    <source>
        <dbReference type="Proteomes" id="UP000050741"/>
    </source>
</evidence>
<evidence type="ECO:0000256" key="4">
    <source>
        <dbReference type="RuleBase" id="RU003832"/>
    </source>
</evidence>
<keyword evidence="4" id="KW-0472">Membrane</keyword>
<dbReference type="InterPro" id="IPR027443">
    <property type="entry name" value="IPNS-like_sf"/>
</dbReference>
<dbReference type="GO" id="GO:0016757">
    <property type="term" value="F:glycosyltransferase activity"/>
    <property type="evidence" value="ECO:0007669"/>
    <property type="project" value="UniProtKB-UniRule"/>
</dbReference>
<dbReference type="Gene3D" id="3.40.50.11660">
    <property type="entry name" value="Glycosyl transferase family 10, C-terminal domain"/>
    <property type="match status" value="1"/>
</dbReference>
<keyword evidence="2" id="KW-0223">Dioxygenase</keyword>
<organism evidence="8 9">
    <name type="scientific">Globodera pallida</name>
    <name type="common">Potato cyst nematode worm</name>
    <name type="synonym">Heterodera pallida</name>
    <dbReference type="NCBI Taxonomy" id="36090"/>
    <lineage>
        <taxon>Eukaryota</taxon>
        <taxon>Metazoa</taxon>
        <taxon>Ecdysozoa</taxon>
        <taxon>Nematoda</taxon>
        <taxon>Chromadorea</taxon>
        <taxon>Rhabditida</taxon>
        <taxon>Tylenchina</taxon>
        <taxon>Tylenchomorpha</taxon>
        <taxon>Tylenchoidea</taxon>
        <taxon>Heteroderidae</taxon>
        <taxon>Heteroderinae</taxon>
        <taxon>Globodera</taxon>
    </lineage>
</organism>
<dbReference type="EC" id="2.4.1.-" evidence="4"/>
<protein>
    <recommendedName>
        <fullName evidence="4">Fucosyltransferase</fullName>
        <ecNumber evidence="4">2.4.1.-</ecNumber>
    </recommendedName>
</protein>
<dbReference type="GO" id="GO:0051213">
    <property type="term" value="F:dioxygenase activity"/>
    <property type="evidence" value="ECO:0007669"/>
    <property type="project" value="UniProtKB-KW"/>
</dbReference>
<feature type="domain" description="Fucosyltransferase C-terminal" evidence="5">
    <location>
        <begin position="136"/>
        <end position="256"/>
    </location>
</feature>
<feature type="domain" description="Fucosyltransferase N-terminal" evidence="7">
    <location>
        <begin position="20"/>
        <end position="116"/>
    </location>
</feature>
<reference evidence="9" key="3">
    <citation type="submission" date="2016-06" db="UniProtKB">
        <authorList>
            <consortium name="WormBaseParasite"/>
        </authorList>
    </citation>
    <scope>IDENTIFICATION</scope>
</reference>
<comment type="subcellular location">
    <subcellularLocation>
        <location evidence="4">Golgi apparatus</location>
        <location evidence="4">Golgi stack membrane</location>
        <topology evidence="4">Single-pass type II membrane protein</topology>
    </subcellularLocation>
</comment>
<dbReference type="Gene3D" id="2.60.120.330">
    <property type="entry name" value="B-lactam Antibiotic, Isopenicillin N Synthase, Chain"/>
    <property type="match status" value="1"/>
</dbReference>
<evidence type="ECO:0000259" key="7">
    <source>
        <dbReference type="Pfam" id="PF17039"/>
    </source>
</evidence>
<keyword evidence="4" id="KW-0808">Transferase</keyword>
<evidence type="ECO:0000256" key="1">
    <source>
        <dbReference type="ARBA" id="ARBA00007730"/>
    </source>
</evidence>
<dbReference type="UniPathway" id="UPA00378"/>
<dbReference type="SUPFAM" id="SSF53756">
    <property type="entry name" value="UDP-Glycosyltransferase/glycogen phosphorylase"/>
    <property type="match status" value="1"/>
</dbReference>
<keyword evidence="4" id="KW-0328">Glycosyltransferase</keyword>
<evidence type="ECO:0000313" key="9">
    <source>
        <dbReference type="WBParaSite" id="GPLIN_001025500"/>
    </source>
</evidence>
<dbReference type="Pfam" id="PF17039">
    <property type="entry name" value="Glyco_tran_10_N"/>
    <property type="match status" value="1"/>
</dbReference>
<evidence type="ECO:0000256" key="3">
    <source>
        <dbReference type="ARBA" id="ARBA00023002"/>
    </source>
</evidence>
<dbReference type="WBParaSite" id="GPLIN_001025500">
    <property type="protein sequence ID" value="GPLIN_001025500"/>
    <property type="gene ID" value="GPLIN_001025500"/>
</dbReference>
<reference evidence="8" key="1">
    <citation type="submission" date="2013-12" db="EMBL/GenBank/DDBJ databases">
        <authorList>
            <person name="Aslett M."/>
        </authorList>
    </citation>
    <scope>NUCLEOTIDE SEQUENCE [LARGE SCALE GENOMIC DNA]</scope>
    <source>
        <strain evidence="8">Lindley</strain>
    </source>
</reference>
<dbReference type="SUPFAM" id="SSF51197">
    <property type="entry name" value="Clavaminate synthase-like"/>
    <property type="match status" value="1"/>
</dbReference>
<dbReference type="GO" id="GO:0032580">
    <property type="term" value="C:Golgi cisterna membrane"/>
    <property type="evidence" value="ECO:0007669"/>
    <property type="project" value="UniProtKB-SubCell"/>
</dbReference>
<feature type="transmembrane region" description="Helical" evidence="4">
    <location>
        <begin position="259"/>
        <end position="286"/>
    </location>
</feature>
<keyword evidence="4" id="KW-0333">Golgi apparatus</keyword>
<name>A0A183CBK4_GLOPA</name>
<dbReference type="InterPro" id="IPR055270">
    <property type="entry name" value="Glyco_tran_10_C"/>
</dbReference>
<keyword evidence="4" id="KW-0812">Transmembrane</keyword>
<dbReference type="InterPro" id="IPR031481">
    <property type="entry name" value="Glyco_tran_10_N"/>
</dbReference>
<dbReference type="PANTHER" id="PTHR46332:SF5">
    <property type="entry name" value="ASPARTATE BETA-HYDROXYLASE DOMAIN CONTAINING 2"/>
    <property type="match status" value="1"/>
</dbReference>
<evidence type="ECO:0000256" key="2">
    <source>
        <dbReference type="ARBA" id="ARBA00022964"/>
    </source>
</evidence>
<evidence type="ECO:0000259" key="6">
    <source>
        <dbReference type="Pfam" id="PF05118"/>
    </source>
</evidence>
<proteinExistence type="inferred from homology"/>
<dbReference type="InterPro" id="IPR038577">
    <property type="entry name" value="GT10-like_C_sf"/>
</dbReference>
<evidence type="ECO:0000259" key="5">
    <source>
        <dbReference type="Pfam" id="PF00852"/>
    </source>
</evidence>
<dbReference type="Proteomes" id="UP000050741">
    <property type="component" value="Unassembled WGS sequence"/>
</dbReference>
<comment type="similarity">
    <text evidence="1">Belongs to the aspartyl/asparaginyl beta-hydroxylase family.</text>
</comment>
<accession>A0A183CBK4</accession>
<dbReference type="InterPro" id="IPR007803">
    <property type="entry name" value="Asp/Arg/Pro-Hydrxlase"/>
</dbReference>
<keyword evidence="4" id="KW-1133">Transmembrane helix</keyword>
<feature type="domain" description="Aspartyl/asparaginy/proline hydroxylase" evidence="6">
    <location>
        <begin position="488"/>
        <end position="580"/>
    </location>
</feature>
<comment type="similarity">
    <text evidence="4">Belongs to the glycosyltransferase 10 family.</text>
</comment>
<dbReference type="Pfam" id="PF05118">
    <property type="entry name" value="Asp_Arg_Hydrox"/>
    <property type="match status" value="2"/>
</dbReference>
<keyword evidence="3" id="KW-0560">Oxidoreductase</keyword>
<dbReference type="InterPro" id="IPR051821">
    <property type="entry name" value="Asp/Asn_beta-hydroxylase"/>
</dbReference>
<dbReference type="AlphaFoldDB" id="A0A183CBK4"/>
<reference evidence="8" key="2">
    <citation type="submission" date="2014-05" db="EMBL/GenBank/DDBJ databases">
        <title>The genome and life-stage specific transcriptomes of Globodera pallida elucidate key aspects of plant parasitism by a cyst nematode.</title>
        <authorList>
            <person name="Cotton J.A."/>
            <person name="Lilley C.J."/>
            <person name="Jones L.M."/>
            <person name="Kikuchi T."/>
            <person name="Reid A.J."/>
            <person name="Thorpe P."/>
            <person name="Tsai I.J."/>
            <person name="Beasley H."/>
            <person name="Blok V."/>
            <person name="Cock P.J.A."/>
            <person name="Van den Akker S.E."/>
            <person name="Holroyd N."/>
            <person name="Hunt M."/>
            <person name="Mantelin S."/>
            <person name="Naghra H."/>
            <person name="Pain A."/>
            <person name="Palomares-Rius J.E."/>
            <person name="Zarowiecki M."/>
            <person name="Berriman M."/>
            <person name="Jones J.T."/>
            <person name="Urwin P.E."/>
        </authorList>
    </citation>
    <scope>NUCLEOTIDE SEQUENCE [LARGE SCALE GENOMIC DNA]</scope>
    <source>
        <strain evidence="8">Lindley</strain>
    </source>
</reference>
<feature type="domain" description="Aspartyl/asparaginy/proline hydroxylase" evidence="6">
    <location>
        <begin position="387"/>
        <end position="465"/>
    </location>
</feature>
<dbReference type="PANTHER" id="PTHR46332">
    <property type="entry name" value="ASPARTATE BETA-HYDROXYLASE DOMAIN-CONTAINING PROTEIN 2"/>
    <property type="match status" value="1"/>
</dbReference>
<sequence>MAKSIQPLNDHNNDKSSNVRPIILGWNQMFNKPFYEYIYLKLGLNNCSNECVYTEDKTFESSASVVLFHVRQDFRPFPEHRRPEQLYTMMSVESPHWTKWWLMARLPNNYFNIAITSQTPREQIWSDHEIQLQINLKQRLALQIVSHCGAPSGRDSITEQLQNLMELDVLGGCNSKRCDDACYQRELESHFFYLAFENTVCFQYVTEKFWNALRSLVVPVVLNRSVLNGTGIPDNVYIAVDDFDSVQALAHFLTALRGFIIMLTVLLAICLSLGPVLAYLSIAIFSHRFLTTDRSRNRPICTSPGCVRCNRNANELASALGRFQKGRFSARVQFARVHKALERAHCASAGDAHALFFRMEFDGPQRAIWTRAQLPREFIAKIALLERQHAAIAEECENALLNCTHLWCRNDEKPSPTHSGSTASTSSSSAPSSAWFTFSLINQGDWRERQCRECPRITALLHQMADDNGNVGTGDDGESSDSSASLLTECLFGNAFISLLPAGATIAEHRGLTNARLRVHFGVRVPEGKLAEHCFMTVGGKKFHWSAATAVVIDDSFPHSVNSRDCSEDRLVLVLDFWHPNLRHPERHCLQRIFPPICVP</sequence>
<dbReference type="Pfam" id="PF00852">
    <property type="entry name" value="Glyco_transf_10"/>
    <property type="match status" value="1"/>
</dbReference>
<keyword evidence="8" id="KW-1185">Reference proteome</keyword>